<gene>
    <name evidence="2" type="ORF">R50_1411</name>
</gene>
<dbReference type="AlphaFoldDB" id="A0A6F8ZGT5"/>
<evidence type="ECO:0000313" key="3">
    <source>
        <dbReference type="Proteomes" id="UP000503399"/>
    </source>
</evidence>
<proteinExistence type="predicted"/>
<protein>
    <recommendedName>
        <fullName evidence="1">DUF8106 domain-containing protein</fullName>
    </recommendedName>
</protein>
<evidence type="ECO:0000313" key="2">
    <source>
        <dbReference type="EMBL" id="CAB1128917.1"/>
    </source>
</evidence>
<sequence length="143" mass="15900">MADLKRKVSRLHDLIDRYDGREGRQGRILHEMADILEDVAEGVEELAEGQEELEDYLGEIDSDLLTLEEDVLPASGTGHDEAAADREEIELQCPECGHWTAYNAALFDSGRDGVELTCPNCGAVVYDSDVDCLVMDDEEEAQR</sequence>
<reference evidence="2 3" key="1">
    <citation type="submission" date="2020-02" db="EMBL/GenBank/DDBJ databases">
        <authorList>
            <person name="Hogendoorn C."/>
        </authorList>
    </citation>
    <scope>NUCLEOTIDE SEQUENCE [LARGE SCALE GENOMIC DNA]</scope>
    <source>
        <strain evidence="2">R501</strain>
    </source>
</reference>
<dbReference type="Proteomes" id="UP000503399">
    <property type="component" value="Chromosome"/>
</dbReference>
<name>A0A6F8ZGT5_9FIRM</name>
<dbReference type="InterPro" id="IPR054688">
    <property type="entry name" value="CD1247_N"/>
</dbReference>
<accession>A0A6F8ZGT5</accession>
<dbReference type="EMBL" id="LR778114">
    <property type="protein sequence ID" value="CAB1128917.1"/>
    <property type="molecule type" value="Genomic_DNA"/>
</dbReference>
<dbReference type="Pfam" id="PF26408">
    <property type="entry name" value="DUF8106"/>
    <property type="match status" value="1"/>
</dbReference>
<dbReference type="KEGG" id="hfv:R50_1411"/>
<dbReference type="NCBIfam" id="NF045650">
    <property type="entry name" value="CD1247_Nterm"/>
    <property type="match status" value="1"/>
</dbReference>
<organism evidence="2 3">
    <name type="scientific">Candidatus Hydrogenisulfobacillus filiaventi</name>
    <dbReference type="NCBI Taxonomy" id="2707344"/>
    <lineage>
        <taxon>Bacteria</taxon>
        <taxon>Bacillati</taxon>
        <taxon>Bacillota</taxon>
        <taxon>Clostridia</taxon>
        <taxon>Eubacteriales</taxon>
        <taxon>Clostridiales Family XVII. Incertae Sedis</taxon>
        <taxon>Candidatus Hydrogenisulfobacillus</taxon>
    </lineage>
</organism>
<feature type="domain" description="DUF8106" evidence="1">
    <location>
        <begin position="91"/>
        <end position="125"/>
    </location>
</feature>
<keyword evidence="3" id="KW-1185">Reference proteome</keyword>
<dbReference type="InterPro" id="IPR058419">
    <property type="entry name" value="DUF8106"/>
</dbReference>
<evidence type="ECO:0000259" key="1">
    <source>
        <dbReference type="Pfam" id="PF26408"/>
    </source>
</evidence>